<reference evidence="4 5" key="1">
    <citation type="submission" date="2016-02" db="EMBL/GenBank/DDBJ databases">
        <title>Draft genome sequence of hydrocarbon degrading Staphylococcus saprophyticus Strain CNV2, isolated from crude-oil contaminated soil from Noonmati Oil Refinery, Guwahati, Assam, India.</title>
        <authorList>
            <person name="Mukherjee A."/>
            <person name="Chettri B."/>
            <person name="Langpoklakpam J."/>
            <person name="Singh A.K."/>
            <person name="Chattopadhyay D.J."/>
        </authorList>
    </citation>
    <scope>NUCLEOTIDE SEQUENCE [LARGE SCALE GENOMIC DNA]</scope>
    <source>
        <strain evidence="4 5">CNV2</strain>
    </source>
</reference>
<dbReference type="AlphaFoldDB" id="A0A151A7W5"/>
<organism evidence="4 5">
    <name type="scientific">Staphylococcus kloosii</name>
    <dbReference type="NCBI Taxonomy" id="29384"/>
    <lineage>
        <taxon>Bacteria</taxon>
        <taxon>Bacillati</taxon>
        <taxon>Bacillota</taxon>
        <taxon>Bacilli</taxon>
        <taxon>Bacillales</taxon>
        <taxon>Staphylococcaceae</taxon>
        <taxon>Staphylococcus</taxon>
    </lineage>
</organism>
<dbReference type="InterPro" id="IPR007848">
    <property type="entry name" value="Small_mtfrase_dom"/>
</dbReference>
<dbReference type="PANTHER" id="PTHR47816:SF4">
    <property type="entry name" value="RIBOSOMAL RNA SMALL SUBUNIT METHYLTRANSFERASE C"/>
    <property type="match status" value="1"/>
</dbReference>
<evidence type="ECO:0000313" key="5">
    <source>
        <dbReference type="Proteomes" id="UP000075418"/>
    </source>
</evidence>
<evidence type="ECO:0000313" key="4">
    <source>
        <dbReference type="EMBL" id="KYH15325.1"/>
    </source>
</evidence>
<dbReference type="EMBL" id="LUGM01000002">
    <property type="protein sequence ID" value="KYH15325.1"/>
    <property type="molecule type" value="Genomic_DNA"/>
</dbReference>
<evidence type="ECO:0000259" key="3">
    <source>
        <dbReference type="Pfam" id="PF05175"/>
    </source>
</evidence>
<comment type="caution">
    <text evidence="4">The sequence shown here is derived from an EMBL/GenBank/DDBJ whole genome shotgun (WGS) entry which is preliminary data.</text>
</comment>
<dbReference type="PANTHER" id="PTHR47816">
    <property type="entry name" value="RIBOSOMAL RNA SMALL SUBUNIT METHYLTRANSFERASE C"/>
    <property type="match status" value="1"/>
</dbReference>
<keyword evidence="1 4" id="KW-0489">Methyltransferase</keyword>
<dbReference type="SUPFAM" id="SSF53335">
    <property type="entry name" value="S-adenosyl-L-methionine-dependent methyltransferases"/>
    <property type="match status" value="1"/>
</dbReference>
<feature type="domain" description="Methyltransferase small" evidence="3">
    <location>
        <begin position="27"/>
        <end position="198"/>
    </location>
</feature>
<evidence type="ECO:0000256" key="2">
    <source>
        <dbReference type="ARBA" id="ARBA00022679"/>
    </source>
</evidence>
<dbReference type="GO" id="GO:0032259">
    <property type="term" value="P:methylation"/>
    <property type="evidence" value="ECO:0007669"/>
    <property type="project" value="UniProtKB-KW"/>
</dbReference>
<dbReference type="InterPro" id="IPR046977">
    <property type="entry name" value="RsmC/RlmG"/>
</dbReference>
<name>A0A151A7W5_9STAP</name>
<dbReference type="CDD" id="cd02440">
    <property type="entry name" value="AdoMet_MTases"/>
    <property type="match status" value="1"/>
</dbReference>
<proteinExistence type="predicted"/>
<gene>
    <name evidence="4" type="ORF">A0131_11175</name>
</gene>
<keyword evidence="2 4" id="KW-0808">Transferase</keyword>
<dbReference type="Gene3D" id="3.40.50.150">
    <property type="entry name" value="Vaccinia Virus protein VP39"/>
    <property type="match status" value="1"/>
</dbReference>
<dbReference type="RefSeq" id="WP_061855465.1">
    <property type="nucleotide sequence ID" value="NZ_JAIEWX010000001.1"/>
</dbReference>
<dbReference type="GO" id="GO:0008757">
    <property type="term" value="F:S-adenosylmethionine-dependent methyltransferase activity"/>
    <property type="evidence" value="ECO:0007669"/>
    <property type="project" value="InterPro"/>
</dbReference>
<sequence length="206" mass="23122">MSHYYDENPEIESDEITFTYSYDQHNLKLTTDSGVFSKGKIDFGSDLLIRTFLKSNPPGPKKKIVDVGCGYGPIGLMIAKCAPHHEVTMVDVNERALTLAKKNKKSNHIDNAEIFKSDGLTQTINNNYDAIVTNPPIRAGKQVVHRILEDAYSKLKTDGSLYVVIQKKQGMPSAKKKMEETFSNVEVIDKSKGYYILKSVKVDFEV</sequence>
<evidence type="ECO:0000256" key="1">
    <source>
        <dbReference type="ARBA" id="ARBA00022603"/>
    </source>
</evidence>
<dbReference type="InterPro" id="IPR029063">
    <property type="entry name" value="SAM-dependent_MTases_sf"/>
</dbReference>
<dbReference type="Pfam" id="PF05175">
    <property type="entry name" value="MTS"/>
    <property type="match status" value="1"/>
</dbReference>
<accession>A0A151A7W5</accession>
<protein>
    <submittedName>
        <fullName evidence="4">Methyltransferase</fullName>
    </submittedName>
</protein>
<dbReference type="Proteomes" id="UP000075418">
    <property type="component" value="Unassembled WGS sequence"/>
</dbReference>